<comment type="caution">
    <text evidence="2">The sequence shown here is derived from an EMBL/GenBank/DDBJ whole genome shotgun (WGS) entry which is preliminary data.</text>
</comment>
<sequence length="64" mass="7392">MVIELLSECFERMPQQFLQPKTDVYSKPTDDQSEDQYGEYTAVEQPCSRIQQGEYRSGKEPDAA</sequence>
<dbReference type="PATRIC" id="fig|1346330.5.peg.2290"/>
<name>U2HTW6_9SPHI</name>
<accession>U2HTW6</accession>
<proteinExistence type="predicted"/>
<evidence type="ECO:0000313" key="3">
    <source>
        <dbReference type="Proteomes" id="UP000016584"/>
    </source>
</evidence>
<organism evidence="2 3">
    <name type="scientific">Sphingobacterium paucimobilis HER1398</name>
    <dbReference type="NCBI Taxonomy" id="1346330"/>
    <lineage>
        <taxon>Bacteria</taxon>
        <taxon>Pseudomonadati</taxon>
        <taxon>Bacteroidota</taxon>
        <taxon>Sphingobacteriia</taxon>
        <taxon>Sphingobacteriales</taxon>
        <taxon>Sphingobacteriaceae</taxon>
        <taxon>Sphingobacterium</taxon>
    </lineage>
</organism>
<evidence type="ECO:0000256" key="1">
    <source>
        <dbReference type="SAM" id="MobiDB-lite"/>
    </source>
</evidence>
<protein>
    <submittedName>
        <fullName evidence="2">Uncharacterized protein</fullName>
    </submittedName>
</protein>
<dbReference type="EMBL" id="ATDL01000015">
    <property type="protein sequence ID" value="ERJ58957.1"/>
    <property type="molecule type" value="Genomic_DNA"/>
</dbReference>
<dbReference type="AlphaFoldDB" id="U2HTW6"/>
<feature type="region of interest" description="Disordered" evidence="1">
    <location>
        <begin position="21"/>
        <end position="64"/>
    </location>
</feature>
<gene>
    <name evidence="2" type="ORF">M472_09250</name>
</gene>
<evidence type="ECO:0000313" key="2">
    <source>
        <dbReference type="EMBL" id="ERJ58957.1"/>
    </source>
</evidence>
<dbReference type="Proteomes" id="UP000016584">
    <property type="component" value="Unassembled WGS sequence"/>
</dbReference>
<reference evidence="2 3" key="1">
    <citation type="journal article" date="2013" name="Genome Announc.">
        <title>The Draft Genome Sequence of Sphingomonas paucimobilis Strain HER1398 (Proteobacteria), Host to the Giant PAU Phage, Indicates That It Is a Member of the Genus Sphingobacterium (Bacteroidetes).</title>
        <authorList>
            <person name="White R.A.III."/>
            <person name="Suttle C.A."/>
        </authorList>
    </citation>
    <scope>NUCLEOTIDE SEQUENCE [LARGE SCALE GENOMIC DNA]</scope>
    <source>
        <strain evidence="2 3">HER1398</strain>
    </source>
</reference>
<keyword evidence="3" id="KW-1185">Reference proteome</keyword>